<dbReference type="InterPro" id="IPR007267">
    <property type="entry name" value="GtrA_DPMS_TM"/>
</dbReference>
<dbReference type="RefSeq" id="WP_144726214.1">
    <property type="nucleotide sequence ID" value="NZ_CAWOWR010000001.1"/>
</dbReference>
<dbReference type="EMBL" id="VNFH01000001">
    <property type="protein sequence ID" value="TVU73551.1"/>
    <property type="molecule type" value="Genomic_DNA"/>
</dbReference>
<feature type="transmembrane region" description="Helical" evidence="7">
    <location>
        <begin position="106"/>
        <end position="127"/>
    </location>
</feature>
<dbReference type="InterPro" id="IPR051401">
    <property type="entry name" value="GtrA_CellWall_Glycosyl"/>
</dbReference>
<dbReference type="AlphaFoldDB" id="A0A558HWQ1"/>
<accession>A0A558HWQ1</accession>
<feature type="region of interest" description="Disordered" evidence="6">
    <location>
        <begin position="1"/>
        <end position="39"/>
    </location>
</feature>
<evidence type="ECO:0000256" key="3">
    <source>
        <dbReference type="ARBA" id="ARBA00022692"/>
    </source>
</evidence>
<sequence length="164" mass="17328">MSAEHNTQDEKMDRGQKSDGVGSISSASSSSAPHVGQRAKQEAGTATRFGLVGLAATGVHLAVAATMLALWPGLNEFIANIVAFCIAFQISLIGHRRLTFKRQGSAWRFALVAAGGFALNNGLLAVLMRGLDLSGFLAIAIATLSVPIVTYMASRLWAFKEEHA</sequence>
<dbReference type="PANTHER" id="PTHR38459">
    <property type="entry name" value="PROPHAGE BACTOPRENOL-LINKED GLUCOSE TRANSLOCASE HOMOLOG"/>
    <property type="match status" value="1"/>
</dbReference>
<organism evidence="9 10">
    <name type="scientific">Cobetia crustatorum</name>
    <dbReference type="NCBI Taxonomy" id="553385"/>
    <lineage>
        <taxon>Bacteria</taxon>
        <taxon>Pseudomonadati</taxon>
        <taxon>Pseudomonadota</taxon>
        <taxon>Gammaproteobacteria</taxon>
        <taxon>Oceanospirillales</taxon>
        <taxon>Halomonadaceae</taxon>
        <taxon>Cobetia</taxon>
    </lineage>
</organism>
<evidence type="ECO:0000256" key="7">
    <source>
        <dbReference type="SAM" id="Phobius"/>
    </source>
</evidence>
<evidence type="ECO:0000313" key="10">
    <source>
        <dbReference type="Proteomes" id="UP000319941"/>
    </source>
</evidence>
<dbReference type="Pfam" id="PF04138">
    <property type="entry name" value="GtrA_DPMS_TM"/>
    <property type="match status" value="1"/>
</dbReference>
<evidence type="ECO:0000313" key="9">
    <source>
        <dbReference type="EMBL" id="TVU73551.1"/>
    </source>
</evidence>
<evidence type="ECO:0000256" key="5">
    <source>
        <dbReference type="ARBA" id="ARBA00023136"/>
    </source>
</evidence>
<evidence type="ECO:0000256" key="2">
    <source>
        <dbReference type="ARBA" id="ARBA00009399"/>
    </source>
</evidence>
<comment type="similarity">
    <text evidence="2">Belongs to the GtrA family.</text>
</comment>
<feature type="domain" description="GtrA/DPMS transmembrane" evidence="8">
    <location>
        <begin position="48"/>
        <end position="159"/>
    </location>
</feature>
<dbReference type="OrthoDB" id="8562382at2"/>
<dbReference type="GO" id="GO:0000271">
    <property type="term" value="P:polysaccharide biosynthetic process"/>
    <property type="evidence" value="ECO:0007669"/>
    <property type="project" value="InterPro"/>
</dbReference>
<proteinExistence type="inferred from homology"/>
<comment type="caution">
    <text evidence="9">The sequence shown here is derived from an EMBL/GenBank/DDBJ whole genome shotgun (WGS) entry which is preliminary data.</text>
</comment>
<feature type="transmembrane region" description="Helical" evidence="7">
    <location>
        <begin position="49"/>
        <end position="71"/>
    </location>
</feature>
<dbReference type="PANTHER" id="PTHR38459:SF1">
    <property type="entry name" value="PROPHAGE BACTOPRENOL-LINKED GLUCOSE TRANSLOCASE HOMOLOG"/>
    <property type="match status" value="1"/>
</dbReference>
<evidence type="ECO:0000256" key="4">
    <source>
        <dbReference type="ARBA" id="ARBA00022989"/>
    </source>
</evidence>
<name>A0A558HWQ1_9GAMM</name>
<feature type="transmembrane region" description="Helical" evidence="7">
    <location>
        <begin position="133"/>
        <end position="153"/>
    </location>
</feature>
<dbReference type="STRING" id="553385.GCA_000591415_01514"/>
<dbReference type="GO" id="GO:0005886">
    <property type="term" value="C:plasma membrane"/>
    <property type="evidence" value="ECO:0007669"/>
    <property type="project" value="TreeGrafter"/>
</dbReference>
<keyword evidence="4 7" id="KW-1133">Transmembrane helix</keyword>
<keyword evidence="10" id="KW-1185">Reference proteome</keyword>
<feature type="transmembrane region" description="Helical" evidence="7">
    <location>
        <begin position="77"/>
        <end position="94"/>
    </location>
</feature>
<dbReference type="Proteomes" id="UP000319941">
    <property type="component" value="Unassembled WGS sequence"/>
</dbReference>
<reference evidence="9 10" key="1">
    <citation type="submission" date="2019-07" db="EMBL/GenBank/DDBJ databases">
        <title>Diversity of Bacteria from Kongsfjorden, Arctic.</title>
        <authorList>
            <person name="Yu Y."/>
        </authorList>
    </citation>
    <scope>NUCLEOTIDE SEQUENCE [LARGE SCALE GENOMIC DNA]</scope>
    <source>
        <strain evidence="9 10">SM1923</strain>
    </source>
</reference>
<comment type="subcellular location">
    <subcellularLocation>
        <location evidence="1">Membrane</location>
        <topology evidence="1">Multi-pass membrane protein</topology>
    </subcellularLocation>
</comment>
<evidence type="ECO:0000256" key="1">
    <source>
        <dbReference type="ARBA" id="ARBA00004141"/>
    </source>
</evidence>
<feature type="compositionally biased region" description="Basic and acidic residues" evidence="6">
    <location>
        <begin position="1"/>
        <end position="17"/>
    </location>
</feature>
<keyword evidence="5 7" id="KW-0472">Membrane</keyword>
<evidence type="ECO:0000256" key="6">
    <source>
        <dbReference type="SAM" id="MobiDB-lite"/>
    </source>
</evidence>
<keyword evidence="3 7" id="KW-0812">Transmembrane</keyword>
<gene>
    <name evidence="9" type="ORF">FQP86_00240</name>
</gene>
<protein>
    <submittedName>
        <fullName evidence="9">GtrA family protein</fullName>
    </submittedName>
</protein>
<evidence type="ECO:0000259" key="8">
    <source>
        <dbReference type="Pfam" id="PF04138"/>
    </source>
</evidence>
<feature type="compositionally biased region" description="Low complexity" evidence="6">
    <location>
        <begin position="23"/>
        <end position="32"/>
    </location>
</feature>